<dbReference type="InterPro" id="IPR013783">
    <property type="entry name" value="Ig-like_fold"/>
</dbReference>
<dbReference type="OrthoDB" id="5501151at2"/>
<name>A0A540WIL0_9BACT</name>
<dbReference type="InterPro" id="IPR036365">
    <property type="entry name" value="PGBD-like_sf"/>
</dbReference>
<dbReference type="AlphaFoldDB" id="A0A540WIL0"/>
<accession>A0A540WIL0</accession>
<evidence type="ECO:0000313" key="2">
    <source>
        <dbReference type="EMBL" id="TQF08858.1"/>
    </source>
</evidence>
<keyword evidence="3" id="KW-1185">Reference proteome</keyword>
<dbReference type="Gene3D" id="2.60.40.10">
    <property type="entry name" value="Immunoglobulins"/>
    <property type="match status" value="1"/>
</dbReference>
<dbReference type="EMBL" id="VIFM01000432">
    <property type="protein sequence ID" value="TQF08858.1"/>
    <property type="molecule type" value="Genomic_DNA"/>
</dbReference>
<sequence length="301" mass="33014">MEVVVVDDREAPLSGVALELTRLTGDEALRTRTDEQGVVLFEGLEEGRYRLRLLDVEPALWRVLGALELPPREAGASARWGPASQPKALTWTCEGTESLTVLAARWGVRPSRLVDARTGQALASDVAPAPGTRVVARPFAREWVTVETGYRQVVHRIGIPLALVLVLRDGAHQPRAHQPYLLKVWLDDEEELPAQEGVTDDEGRVVQVLPERAVRGEVTVAPGRPDERRLTLRFVALRSTSAPEGLRERLENLGFSCGGEQGELGPKTRLAVEWFQYALGLPPSGDVDEATRAALGLLHRS</sequence>
<evidence type="ECO:0000313" key="3">
    <source>
        <dbReference type="Proteomes" id="UP000315369"/>
    </source>
</evidence>
<gene>
    <name evidence="2" type="ORF">FJV41_47670</name>
</gene>
<dbReference type="SUPFAM" id="SSF47090">
    <property type="entry name" value="PGBD-like"/>
    <property type="match status" value="1"/>
</dbReference>
<comment type="caution">
    <text evidence="2">The sequence shown here is derived from an EMBL/GenBank/DDBJ whole genome shotgun (WGS) entry which is preliminary data.</text>
</comment>
<dbReference type="Proteomes" id="UP000315369">
    <property type="component" value="Unassembled WGS sequence"/>
</dbReference>
<dbReference type="InterPro" id="IPR036366">
    <property type="entry name" value="PGBDSf"/>
</dbReference>
<dbReference type="Pfam" id="PF01471">
    <property type="entry name" value="PG_binding_1"/>
    <property type="match status" value="1"/>
</dbReference>
<protein>
    <submittedName>
        <fullName evidence="2">Peptidoglycan-binding protein</fullName>
    </submittedName>
</protein>
<dbReference type="InterPro" id="IPR002477">
    <property type="entry name" value="Peptidoglycan-bd-like"/>
</dbReference>
<organism evidence="2 3">
    <name type="scientific">Myxococcus llanfairpwllgwyngyllgogerychwyrndrobwllllantysiliogogogochensis</name>
    <dbReference type="NCBI Taxonomy" id="2590453"/>
    <lineage>
        <taxon>Bacteria</taxon>
        <taxon>Pseudomonadati</taxon>
        <taxon>Myxococcota</taxon>
        <taxon>Myxococcia</taxon>
        <taxon>Myxococcales</taxon>
        <taxon>Cystobacterineae</taxon>
        <taxon>Myxococcaceae</taxon>
        <taxon>Myxococcus</taxon>
    </lineage>
</organism>
<reference evidence="2 3" key="1">
    <citation type="submission" date="2019-06" db="EMBL/GenBank/DDBJ databases">
        <authorList>
            <person name="Livingstone P."/>
            <person name="Whitworth D."/>
        </authorList>
    </citation>
    <scope>NUCLEOTIDE SEQUENCE [LARGE SCALE GENOMIC DNA]</scope>
    <source>
        <strain evidence="2 3">AM401</strain>
    </source>
</reference>
<feature type="domain" description="Peptidoglycan binding-like" evidence="1">
    <location>
        <begin position="246"/>
        <end position="295"/>
    </location>
</feature>
<evidence type="ECO:0000259" key="1">
    <source>
        <dbReference type="Pfam" id="PF01471"/>
    </source>
</evidence>
<proteinExistence type="predicted"/>
<dbReference type="Gene3D" id="1.10.101.10">
    <property type="entry name" value="PGBD-like superfamily/PGBD"/>
    <property type="match status" value="1"/>
</dbReference>
<dbReference type="SUPFAM" id="SSF49478">
    <property type="entry name" value="Cna protein B-type domain"/>
    <property type="match status" value="1"/>
</dbReference>